<dbReference type="Proteomes" id="UP000028530">
    <property type="component" value="Chromosome"/>
</dbReference>
<evidence type="ECO:0000313" key="1">
    <source>
        <dbReference type="EMBL" id="ALN20020.1"/>
    </source>
</evidence>
<accession>A0ABN4IW22</accession>
<protein>
    <submittedName>
        <fullName evidence="1">Uncharacterized protein</fullName>
    </submittedName>
</protein>
<name>A0ABN4IW22_ECTME</name>
<evidence type="ECO:0000313" key="2">
    <source>
        <dbReference type="Proteomes" id="UP000028530"/>
    </source>
</evidence>
<gene>
    <name evidence="1" type="ORF">DW68_015730</name>
</gene>
<sequence>MPEPITTIGLGAIAAYLGKDGLEKLLGPTADYLGGGLKDFTQKRMENIGQILKKADEKLGDKREQPGAIPPKVLKTIMNDGSFNDDSLAVEYFGGVLASSRTELGRDDRGARMAKLVDSLSTYQLRTHYLIYSTIKETFQDKGYLFNMDDRPKMEIFFPFWNYAQAMSFTSEELRSNDAFLRHIFFGLSNDGLIEANFLYGSAEHMKKKVPTANDGGIICQPSALGAELFLWALGCGNHGLDYIFSKECQPSVDGMPNVVAGTIAVKTT</sequence>
<dbReference type="GeneID" id="57607333"/>
<proteinExistence type="predicted"/>
<reference evidence="1 2" key="1">
    <citation type="submission" date="2015-11" db="EMBL/GenBank/DDBJ databases">
        <authorList>
            <person name="Chong T.M."/>
            <person name="Chan K.G."/>
            <person name="Dessaux Y."/>
        </authorList>
    </citation>
    <scope>NUCLEOTIDE SEQUENCE [LARGE SCALE GENOMIC DNA]</scope>
    <source>
        <strain evidence="1 2">S5.2</strain>
    </source>
</reference>
<dbReference type="RefSeq" id="WP_017361544.1">
    <property type="nucleotide sequence ID" value="NZ_CP013124.1"/>
</dbReference>
<keyword evidence="2" id="KW-1185">Reference proteome</keyword>
<dbReference type="EMBL" id="CP013124">
    <property type="protein sequence ID" value="ALN20020.1"/>
    <property type="molecule type" value="Genomic_DNA"/>
</dbReference>
<organism evidence="1 2">
    <name type="scientific">Ectopseudomonas mendocina S5.2</name>
    <dbReference type="NCBI Taxonomy" id="1225174"/>
    <lineage>
        <taxon>Bacteria</taxon>
        <taxon>Pseudomonadati</taxon>
        <taxon>Pseudomonadota</taxon>
        <taxon>Gammaproteobacteria</taxon>
        <taxon>Pseudomonadales</taxon>
        <taxon>Pseudomonadaceae</taxon>
        <taxon>Ectopseudomonas</taxon>
    </lineage>
</organism>